<gene>
    <name evidence="2" type="ORF">Tco_0976403</name>
</gene>
<dbReference type="EMBL" id="BQNB010016304">
    <property type="protein sequence ID" value="GJT50246.1"/>
    <property type="molecule type" value="Genomic_DNA"/>
</dbReference>
<feature type="domain" description="Retrotransposon gag" evidence="1">
    <location>
        <begin position="34"/>
        <end position="123"/>
    </location>
</feature>
<sequence>MLPTFDGTCPLDWLFQADQYFTFYNIPVDQRVALASFHFQGDALSWYKYMHNNGLLGDWVTFTRALELRFGPSSFANHQAALFKLKQDGSVATYQTEFERLSNCVVGLPHTALLNCFISGLRPDIQQEIAIYHPTTLHQTYGLAKLIEDKLVLTRKDVTFV</sequence>
<name>A0ABQ5EH93_9ASTR</name>
<dbReference type="PANTHER" id="PTHR33223:SF6">
    <property type="entry name" value="CCHC-TYPE DOMAIN-CONTAINING PROTEIN"/>
    <property type="match status" value="1"/>
</dbReference>
<protein>
    <submittedName>
        <fullName evidence="2">Retrotransposon gag protein</fullName>
    </submittedName>
</protein>
<accession>A0ABQ5EH93</accession>
<keyword evidence="3" id="KW-1185">Reference proteome</keyword>
<dbReference type="PANTHER" id="PTHR33223">
    <property type="entry name" value="CCHC-TYPE DOMAIN-CONTAINING PROTEIN"/>
    <property type="match status" value="1"/>
</dbReference>
<reference evidence="2" key="1">
    <citation type="journal article" date="2022" name="Int. J. Mol. Sci.">
        <title>Draft Genome of Tanacetum Coccineum: Genomic Comparison of Closely Related Tanacetum-Family Plants.</title>
        <authorList>
            <person name="Yamashiro T."/>
            <person name="Shiraishi A."/>
            <person name="Nakayama K."/>
            <person name="Satake H."/>
        </authorList>
    </citation>
    <scope>NUCLEOTIDE SEQUENCE</scope>
</reference>
<reference evidence="2" key="2">
    <citation type="submission" date="2022-01" db="EMBL/GenBank/DDBJ databases">
        <authorList>
            <person name="Yamashiro T."/>
            <person name="Shiraishi A."/>
            <person name="Satake H."/>
            <person name="Nakayama K."/>
        </authorList>
    </citation>
    <scope>NUCLEOTIDE SEQUENCE</scope>
</reference>
<evidence type="ECO:0000313" key="2">
    <source>
        <dbReference type="EMBL" id="GJT50246.1"/>
    </source>
</evidence>
<proteinExistence type="predicted"/>
<dbReference type="Proteomes" id="UP001151760">
    <property type="component" value="Unassembled WGS sequence"/>
</dbReference>
<organism evidence="2 3">
    <name type="scientific">Tanacetum coccineum</name>
    <dbReference type="NCBI Taxonomy" id="301880"/>
    <lineage>
        <taxon>Eukaryota</taxon>
        <taxon>Viridiplantae</taxon>
        <taxon>Streptophyta</taxon>
        <taxon>Embryophyta</taxon>
        <taxon>Tracheophyta</taxon>
        <taxon>Spermatophyta</taxon>
        <taxon>Magnoliopsida</taxon>
        <taxon>eudicotyledons</taxon>
        <taxon>Gunneridae</taxon>
        <taxon>Pentapetalae</taxon>
        <taxon>asterids</taxon>
        <taxon>campanulids</taxon>
        <taxon>Asterales</taxon>
        <taxon>Asteraceae</taxon>
        <taxon>Asteroideae</taxon>
        <taxon>Anthemideae</taxon>
        <taxon>Anthemidinae</taxon>
        <taxon>Tanacetum</taxon>
    </lineage>
</organism>
<evidence type="ECO:0000259" key="1">
    <source>
        <dbReference type="Pfam" id="PF03732"/>
    </source>
</evidence>
<evidence type="ECO:0000313" key="3">
    <source>
        <dbReference type="Proteomes" id="UP001151760"/>
    </source>
</evidence>
<comment type="caution">
    <text evidence="2">The sequence shown here is derived from an EMBL/GenBank/DDBJ whole genome shotgun (WGS) entry which is preliminary data.</text>
</comment>
<dbReference type="Pfam" id="PF03732">
    <property type="entry name" value="Retrotrans_gag"/>
    <property type="match status" value="1"/>
</dbReference>
<dbReference type="InterPro" id="IPR005162">
    <property type="entry name" value="Retrotrans_gag_dom"/>
</dbReference>